<dbReference type="SUPFAM" id="SSF56731">
    <property type="entry name" value="DNA primase core"/>
    <property type="match status" value="1"/>
</dbReference>
<dbReference type="InterPro" id="IPR037068">
    <property type="entry name" value="DNA_primase_core_N_sf"/>
</dbReference>
<dbReference type="InterPro" id="IPR006295">
    <property type="entry name" value="DNA_primase_DnaG"/>
</dbReference>
<dbReference type="InterPro" id="IPR036977">
    <property type="entry name" value="DNA_primase_Znf_CHC2"/>
</dbReference>
<evidence type="ECO:0000256" key="12">
    <source>
        <dbReference type="HAMAP-Rule" id="MF_00974"/>
    </source>
</evidence>
<dbReference type="SMART" id="SM00400">
    <property type="entry name" value="ZnF_CHCC"/>
    <property type="match status" value="1"/>
</dbReference>
<evidence type="ECO:0000256" key="11">
    <source>
        <dbReference type="ARBA" id="ARBA00023163"/>
    </source>
</evidence>
<keyword evidence="8 12" id="KW-0862">Zinc</keyword>
<accession>A0ABV2GFN7</accession>
<feature type="compositionally biased region" description="Basic and acidic residues" evidence="14">
    <location>
        <begin position="431"/>
        <end position="443"/>
    </location>
</feature>
<keyword evidence="17" id="KW-1185">Reference proteome</keyword>
<dbReference type="RefSeq" id="WP_354487141.1">
    <property type="nucleotide sequence ID" value="NZ_JBEPMC010000001.1"/>
</dbReference>
<comment type="subunit">
    <text evidence="12">Monomer. Interacts with DnaB.</text>
</comment>
<dbReference type="InterPro" id="IPR006171">
    <property type="entry name" value="TOPRIM_dom"/>
</dbReference>
<evidence type="ECO:0000256" key="4">
    <source>
        <dbReference type="ARBA" id="ARBA00022695"/>
    </source>
</evidence>
<keyword evidence="3 12" id="KW-0808">Transferase</keyword>
<protein>
    <recommendedName>
        <fullName evidence="12 13">DNA primase</fullName>
        <ecNumber evidence="12">2.7.7.101</ecNumber>
    </recommendedName>
</protein>
<comment type="caution">
    <text evidence="16">The sequence shown here is derived from an EMBL/GenBank/DDBJ whole genome shotgun (WGS) entry which is preliminary data.</text>
</comment>
<dbReference type="Pfam" id="PF08275">
    <property type="entry name" value="DNAG_N"/>
    <property type="match status" value="1"/>
</dbReference>
<evidence type="ECO:0000256" key="3">
    <source>
        <dbReference type="ARBA" id="ARBA00022679"/>
    </source>
</evidence>
<dbReference type="Pfam" id="PF13155">
    <property type="entry name" value="Toprim_2"/>
    <property type="match status" value="1"/>
</dbReference>
<dbReference type="SMART" id="SM00493">
    <property type="entry name" value="TOPRIM"/>
    <property type="match status" value="1"/>
</dbReference>
<feature type="region of interest" description="Disordered" evidence="14">
    <location>
        <begin position="429"/>
        <end position="464"/>
    </location>
</feature>
<evidence type="ECO:0000256" key="5">
    <source>
        <dbReference type="ARBA" id="ARBA00022705"/>
    </source>
</evidence>
<dbReference type="InterPro" id="IPR050219">
    <property type="entry name" value="DnaG_primase"/>
</dbReference>
<dbReference type="HAMAP" id="MF_00974">
    <property type="entry name" value="DNA_primase_DnaG"/>
    <property type="match status" value="1"/>
</dbReference>
<evidence type="ECO:0000256" key="1">
    <source>
        <dbReference type="ARBA" id="ARBA00022478"/>
    </source>
</evidence>
<dbReference type="EMBL" id="JBEPMC010000001">
    <property type="protein sequence ID" value="MET3577083.1"/>
    <property type="molecule type" value="Genomic_DNA"/>
</dbReference>
<evidence type="ECO:0000256" key="8">
    <source>
        <dbReference type="ARBA" id="ARBA00022833"/>
    </source>
</evidence>
<evidence type="ECO:0000256" key="13">
    <source>
        <dbReference type="PIRNR" id="PIRNR002811"/>
    </source>
</evidence>
<dbReference type="InterPro" id="IPR034151">
    <property type="entry name" value="TOPRIM_DnaG_bac"/>
</dbReference>
<sequence length="648" mass="71493">MRFPPAFLDEIRDRVPISSVIGQRVAWDRKKTNAPRGDYWACCPFHGEKSPSFHCEDKKGRYHCFGCSVSGDHFKFLTELDGMSFPEAVEKIADMAGVPMPVRDAQEERREKERASLTDVMEMATAFFQERLQGPEGAKARAYLRDRGLTPATQQSFRLGYAPDSRNALKEHLAAKGVPKADIEACGLVRHGDDVPVSYDWFRDRIMFPIPDSRGKIIAFGGRALAPDALAKYMNSPDTELFHKGNVLYNFARARKALAKGGTVIAVEGYMDVIALAQAGFENAVAPLGTALTENQLELLWRMAGEPVLCFDGDQAGLKAAWRAADMALPAVQAGRSVRFALLPEGKDPDDLVKAEGPDAFRVVLSEARPLADLLWARETAGGIFDTPERRAELEKTLRELTSRIRDESLRYHYQQEMRERVLSFFGAQRGRQERRQDGRPGDRFQGGKGSAPGGQFARSGGGRTAITESLGRSALVRRGSEGMSVREATIIAALVNHPALIDENFAHVEFLDLANTDLKLLHAAILDAMAHDMANDRNAVIATIERAGCGEIWARVVALIKRARQWPALETAGLDDARDAFSQALHLQRSARTLHKELKQAEAALASDPTDENYRHLVEIQAQFRDVQATEALIEGFGVSSGRAGRA</sequence>
<evidence type="ECO:0000256" key="7">
    <source>
        <dbReference type="ARBA" id="ARBA00022771"/>
    </source>
</evidence>
<organism evidence="16 17">
    <name type="scientific">Mesorhizobium robiniae</name>
    <dbReference type="NCBI Taxonomy" id="559315"/>
    <lineage>
        <taxon>Bacteria</taxon>
        <taxon>Pseudomonadati</taxon>
        <taxon>Pseudomonadota</taxon>
        <taxon>Alphaproteobacteria</taxon>
        <taxon>Hyphomicrobiales</taxon>
        <taxon>Phyllobacteriaceae</taxon>
        <taxon>Mesorhizobium</taxon>
    </lineage>
</organism>
<comment type="domain">
    <text evidence="12">Contains an N-terminal zinc-binding domain, a central core domain that contains the primase activity, and a C-terminal DnaB-binding domain.</text>
</comment>
<feature type="domain" description="Toprim" evidence="15">
    <location>
        <begin position="262"/>
        <end position="344"/>
    </location>
</feature>
<comment type="cofactor">
    <cofactor evidence="12 13">
        <name>Zn(2+)</name>
        <dbReference type="ChEBI" id="CHEBI:29105"/>
    </cofactor>
    <text evidence="12 13">Binds 1 zinc ion per monomer.</text>
</comment>
<dbReference type="PROSITE" id="PS50880">
    <property type="entry name" value="TOPRIM"/>
    <property type="match status" value="1"/>
</dbReference>
<evidence type="ECO:0000256" key="14">
    <source>
        <dbReference type="SAM" id="MobiDB-lite"/>
    </source>
</evidence>
<evidence type="ECO:0000259" key="15">
    <source>
        <dbReference type="PROSITE" id="PS50880"/>
    </source>
</evidence>
<dbReference type="InterPro" id="IPR013264">
    <property type="entry name" value="DNAG_N"/>
</dbReference>
<keyword evidence="1 12" id="KW-0240">DNA-directed RNA polymerase</keyword>
<gene>
    <name evidence="12" type="primary">dnaG</name>
    <name evidence="16" type="ORF">ABID19_000098</name>
</gene>
<evidence type="ECO:0000256" key="2">
    <source>
        <dbReference type="ARBA" id="ARBA00022515"/>
    </source>
</evidence>
<keyword evidence="9" id="KW-0460">Magnesium</keyword>
<dbReference type="Gene3D" id="3.90.980.10">
    <property type="entry name" value="DNA primase, catalytic core, N-terminal domain"/>
    <property type="match status" value="1"/>
</dbReference>
<evidence type="ECO:0000313" key="17">
    <source>
        <dbReference type="Proteomes" id="UP001549204"/>
    </source>
</evidence>
<evidence type="ECO:0000256" key="10">
    <source>
        <dbReference type="ARBA" id="ARBA00023125"/>
    </source>
</evidence>
<keyword evidence="7 12" id="KW-0863">Zinc-finger</keyword>
<dbReference type="PANTHER" id="PTHR30313">
    <property type="entry name" value="DNA PRIMASE"/>
    <property type="match status" value="1"/>
</dbReference>
<name>A0ABV2GFN7_9HYPH</name>
<reference evidence="16 17" key="1">
    <citation type="submission" date="2024-06" db="EMBL/GenBank/DDBJ databases">
        <title>Genomic Encyclopedia of Type Strains, Phase IV (KMG-IV): sequencing the most valuable type-strain genomes for metagenomic binning, comparative biology and taxonomic classification.</title>
        <authorList>
            <person name="Goeker M."/>
        </authorList>
    </citation>
    <scope>NUCLEOTIDE SEQUENCE [LARGE SCALE GENOMIC DNA]</scope>
    <source>
        <strain evidence="16 17">DSM 100022</strain>
    </source>
</reference>
<dbReference type="SUPFAM" id="SSF57783">
    <property type="entry name" value="Zinc beta-ribbon"/>
    <property type="match status" value="1"/>
</dbReference>
<dbReference type="Gene3D" id="3.40.1360.10">
    <property type="match status" value="1"/>
</dbReference>
<proteinExistence type="inferred from homology"/>
<keyword evidence="4 12" id="KW-0548">Nucleotidyltransferase</keyword>
<dbReference type="NCBIfam" id="TIGR01391">
    <property type="entry name" value="dnaG"/>
    <property type="match status" value="1"/>
</dbReference>
<dbReference type="PIRSF" id="PIRSF002811">
    <property type="entry name" value="DnaG"/>
    <property type="match status" value="1"/>
</dbReference>
<dbReference type="Pfam" id="PF01807">
    <property type="entry name" value="Zn_ribbon_DnaG"/>
    <property type="match status" value="1"/>
</dbReference>
<dbReference type="CDD" id="cd03364">
    <property type="entry name" value="TOPRIM_DnaG_primases"/>
    <property type="match status" value="1"/>
</dbReference>
<dbReference type="Pfam" id="PF10410">
    <property type="entry name" value="DnaB_bind"/>
    <property type="match status" value="1"/>
</dbReference>
<comment type="function">
    <text evidence="12 13">RNA polymerase that catalyzes the synthesis of short RNA molecules used as primers for DNA polymerase during DNA replication.</text>
</comment>
<dbReference type="PANTHER" id="PTHR30313:SF2">
    <property type="entry name" value="DNA PRIMASE"/>
    <property type="match status" value="1"/>
</dbReference>
<evidence type="ECO:0000256" key="9">
    <source>
        <dbReference type="ARBA" id="ARBA00022842"/>
    </source>
</evidence>
<comment type="catalytic activity">
    <reaction evidence="12">
        <text>ssDNA + n NTP = ssDNA/pppN(pN)n-1 hybrid + (n-1) diphosphate.</text>
        <dbReference type="EC" id="2.7.7.101"/>
    </reaction>
</comment>
<evidence type="ECO:0000256" key="6">
    <source>
        <dbReference type="ARBA" id="ARBA00022723"/>
    </source>
</evidence>
<dbReference type="GO" id="GO:0016779">
    <property type="term" value="F:nucleotidyltransferase activity"/>
    <property type="evidence" value="ECO:0007669"/>
    <property type="project" value="UniProtKB-KW"/>
</dbReference>
<dbReference type="InterPro" id="IPR030846">
    <property type="entry name" value="DnaG_bac"/>
</dbReference>
<comment type="similarity">
    <text evidence="12 13">Belongs to the DnaG primase family.</text>
</comment>
<dbReference type="InterPro" id="IPR002694">
    <property type="entry name" value="Znf_CHC2"/>
</dbReference>
<keyword evidence="5 12" id="KW-0235">DNA replication</keyword>
<keyword evidence="6 12" id="KW-0479">Metal-binding</keyword>
<keyword evidence="2 12" id="KW-0639">Primosome</keyword>
<feature type="zinc finger region" description="CHC2-type" evidence="12">
    <location>
        <begin position="43"/>
        <end position="67"/>
    </location>
</feature>
<keyword evidence="10 12" id="KW-0238">DNA-binding</keyword>
<dbReference type="InterPro" id="IPR019475">
    <property type="entry name" value="DNA_primase_DnaB-bd"/>
</dbReference>
<keyword evidence="11 12" id="KW-0804">Transcription</keyword>
<evidence type="ECO:0000313" key="16">
    <source>
        <dbReference type="EMBL" id="MET3577083.1"/>
    </source>
</evidence>
<dbReference type="Proteomes" id="UP001549204">
    <property type="component" value="Unassembled WGS sequence"/>
</dbReference>
<dbReference type="EC" id="2.7.7.101" evidence="12"/>
<dbReference type="Gene3D" id="3.90.580.10">
    <property type="entry name" value="Zinc finger, CHC2-type domain"/>
    <property type="match status" value="1"/>
</dbReference>